<protein>
    <submittedName>
        <fullName evidence="10">LRR-RLK</fullName>
    </submittedName>
</protein>
<evidence type="ECO:0000256" key="2">
    <source>
        <dbReference type="ARBA" id="ARBA00009592"/>
    </source>
</evidence>
<dbReference type="PANTHER" id="PTHR48065:SF56">
    <property type="entry name" value="RECEPTOR-LIKE PROTEIN 46"/>
    <property type="match status" value="1"/>
</dbReference>
<dbReference type="InterPro" id="IPR003591">
    <property type="entry name" value="Leu-rich_rpt_typical-subtyp"/>
</dbReference>
<dbReference type="GO" id="GO:0016020">
    <property type="term" value="C:membrane"/>
    <property type="evidence" value="ECO:0007669"/>
    <property type="project" value="UniProtKB-SubCell"/>
</dbReference>
<comment type="subcellular location">
    <subcellularLocation>
        <location evidence="1">Membrane</location>
        <topology evidence="1">Single-pass membrane protein</topology>
    </subcellularLocation>
</comment>
<comment type="similarity">
    <text evidence="2">Belongs to the RLP family.</text>
</comment>
<evidence type="ECO:0000256" key="8">
    <source>
        <dbReference type="ARBA" id="ARBA00023180"/>
    </source>
</evidence>
<evidence type="ECO:0000256" key="3">
    <source>
        <dbReference type="ARBA" id="ARBA00022614"/>
    </source>
</evidence>
<evidence type="ECO:0000313" key="10">
    <source>
        <dbReference type="EMBL" id="AMM43011.1"/>
    </source>
</evidence>
<evidence type="ECO:0000256" key="5">
    <source>
        <dbReference type="ARBA" id="ARBA00022737"/>
    </source>
</evidence>
<dbReference type="Gene3D" id="3.80.10.10">
    <property type="entry name" value="Ribonuclease Inhibitor"/>
    <property type="match status" value="1"/>
</dbReference>
<dbReference type="Pfam" id="PF00560">
    <property type="entry name" value="LRR_1"/>
    <property type="match status" value="2"/>
</dbReference>
<name>A0A140G4N9_9ROSI</name>
<dbReference type="InterPro" id="IPR032675">
    <property type="entry name" value="LRR_dom_sf"/>
</dbReference>
<dbReference type="SUPFAM" id="SSF52047">
    <property type="entry name" value="RNI-like"/>
    <property type="match status" value="1"/>
</dbReference>
<sequence length="291" mass="32382">MTITSEVKSQLSSQISSLKILDFRNNFFQGQIPDGILSNLTSLQILDLSNNNFSGQIPPSLGKLSGMLNPNPDTSFIYIYGTVNSFPFSVSHPDLEVYWKNLIRDLPSPHLSLYTFLDLSNNQLSGEIPDTLGDLKNLKVLNISHNKLSGRIPTSLGDMNNLESLDLSYNGLSGEIPQTFGKLLQLNNLELCNNKLTGRIPNGPQMDRLNNPLSFANNSGLCGMQIQVPCDTTKPWDSDENQDQGTWFSWVMAGIGFPSGFFSTVLVFYVIGYFDVVPKRSSQRRHVRRAV</sequence>
<dbReference type="FunFam" id="3.80.10.10:FF:000111">
    <property type="entry name" value="LRR receptor-like serine/threonine-protein kinase ERECTA"/>
    <property type="match status" value="1"/>
</dbReference>
<feature type="transmembrane region" description="Helical" evidence="9">
    <location>
        <begin position="247"/>
        <end position="274"/>
    </location>
</feature>
<evidence type="ECO:0000256" key="4">
    <source>
        <dbReference type="ARBA" id="ARBA00022692"/>
    </source>
</evidence>
<dbReference type="AlphaFoldDB" id="A0A140G4N9"/>
<evidence type="ECO:0000256" key="9">
    <source>
        <dbReference type="SAM" id="Phobius"/>
    </source>
</evidence>
<evidence type="ECO:0000256" key="7">
    <source>
        <dbReference type="ARBA" id="ARBA00023136"/>
    </source>
</evidence>
<dbReference type="SMART" id="SM00369">
    <property type="entry name" value="LRR_TYP"/>
    <property type="match status" value="4"/>
</dbReference>
<proteinExistence type="evidence at transcript level"/>
<accession>A0A140G4N9</accession>
<reference evidence="10" key="1">
    <citation type="journal article" date="2015" name="Int J Genomics">
        <title>Genome-Wide Identification and Characterization of the LRR-RLK Gene Family in Two Vernicia Species.</title>
        <authorList>
            <person name="Zhu H."/>
            <person name="Wang Y."/>
            <person name="Yin H."/>
            <person name="Gao M."/>
            <person name="Zhang Q."/>
            <person name="Chen Y."/>
        </authorList>
    </citation>
    <scope>NUCLEOTIDE SEQUENCE</scope>
</reference>
<keyword evidence="5" id="KW-0677">Repeat</keyword>
<dbReference type="PRINTS" id="PR00019">
    <property type="entry name" value="LEURICHRPT"/>
</dbReference>
<evidence type="ECO:0000256" key="1">
    <source>
        <dbReference type="ARBA" id="ARBA00004167"/>
    </source>
</evidence>
<evidence type="ECO:0000256" key="6">
    <source>
        <dbReference type="ARBA" id="ARBA00022989"/>
    </source>
</evidence>
<dbReference type="InterPro" id="IPR001611">
    <property type="entry name" value="Leu-rich_rpt"/>
</dbReference>
<keyword evidence="8" id="KW-0325">Glycoprotein</keyword>
<dbReference type="PANTHER" id="PTHR48065">
    <property type="entry name" value="OS10G0469600 PROTEIN"/>
    <property type="match status" value="1"/>
</dbReference>
<organism evidence="10">
    <name type="scientific">Vernicia montana</name>
    <dbReference type="NCBI Taxonomy" id="316732"/>
    <lineage>
        <taxon>Eukaryota</taxon>
        <taxon>Viridiplantae</taxon>
        <taxon>Streptophyta</taxon>
        <taxon>Embryophyta</taxon>
        <taxon>Tracheophyta</taxon>
        <taxon>Spermatophyta</taxon>
        <taxon>Magnoliopsida</taxon>
        <taxon>eudicotyledons</taxon>
        <taxon>Gunneridae</taxon>
        <taxon>Pentapetalae</taxon>
        <taxon>rosids</taxon>
        <taxon>fabids</taxon>
        <taxon>Malpighiales</taxon>
        <taxon>Euphorbiaceae</taxon>
        <taxon>Crotonoideae</taxon>
        <taxon>Aleuritideae</taxon>
        <taxon>Vernicia</taxon>
    </lineage>
</organism>
<keyword evidence="3" id="KW-0433">Leucine-rich repeat</keyword>
<keyword evidence="4 9" id="KW-0812">Transmembrane</keyword>
<keyword evidence="7 9" id="KW-0472">Membrane</keyword>
<keyword evidence="6 9" id="KW-1133">Transmembrane helix</keyword>
<dbReference type="EMBL" id="KT805763">
    <property type="protein sequence ID" value="AMM43011.1"/>
    <property type="molecule type" value="mRNA"/>
</dbReference>
<dbReference type="Pfam" id="PF13855">
    <property type="entry name" value="LRR_8"/>
    <property type="match status" value="1"/>
</dbReference>